<dbReference type="PROSITE" id="PS00108">
    <property type="entry name" value="PROTEIN_KINASE_ST"/>
    <property type="match status" value="1"/>
</dbReference>
<sequence>MARPTPQQEGFALKPLGYGDPLRLGPYRIIGTLGEGGMGKVYLGRDGSGEVAAVKVLRPELAHETHMSQRFVREAQAAQAVRSKGVARVLTAQTDGGAPFIATEFLAGPTLDRAVERHGPFPEPEVRALGAALARTLGDIHAAGLVHRDLKPSNIVLTSGGPRIIDFGIARPEHGLTLTTTGQAPVTPGYGAPEQVLGQRTGPPGDVFALGAVLVFAASGERAYQGDQIAVVQYEVVHGEPRLEGVPEALVPLIAPCLTRDAAQRPQPAQITSALAPPRDGRQLWKKGGLGDDIAEAESAAKQLATFPPAPGSQNGTAATGPAAGSAAPPPADSPTRRRVLTGLAAGGTLLVAGGGTAWWLTREEPPRRAHPWFALPLQDGEYEEGRAPEPLWGPRDVAFAQSPAPLVSRDLVVVGGKRDARVTAFSVRDGKRKWVSEAAFYQPLFAASPRLIVTGGSDGQLFGVDARTGAVERRHPTGMSVLLAVDARAAYCLVEDEVRCVELVSGKVRWRKPAPLDEFSGGRGISATAAGGLLVLATAKDAAIALDVRTGGKVWSRPGGSTGAGVPPVTAGGEVYLGGQSLSAVRLRDGEEQWSVPAEVNEGWSGPAVQGDAVYASAGSEVRCRGRRDGREVWRREVDGGVFAGGRPVAEGNTVWVTLKETAGVAALDTRTGRAAWVRRHKDGGSVRMTGAGNRVFLLTEGKLTAMPVI</sequence>
<keyword evidence="9" id="KW-1185">Reference proteome</keyword>
<dbReference type="InterPro" id="IPR008271">
    <property type="entry name" value="Ser/Thr_kinase_AS"/>
</dbReference>
<evidence type="ECO:0000313" key="8">
    <source>
        <dbReference type="EMBL" id="OEU91635.1"/>
    </source>
</evidence>
<keyword evidence="4 5" id="KW-0067">ATP-binding</keyword>
<dbReference type="EMBL" id="LJGT01000037">
    <property type="protein sequence ID" value="OEU91635.1"/>
    <property type="molecule type" value="Genomic_DNA"/>
</dbReference>
<dbReference type="Gene3D" id="2.40.10.480">
    <property type="match status" value="1"/>
</dbReference>
<dbReference type="InterPro" id="IPR018391">
    <property type="entry name" value="PQQ_b-propeller_rpt"/>
</dbReference>
<evidence type="ECO:0000256" key="2">
    <source>
        <dbReference type="ARBA" id="ARBA00022741"/>
    </source>
</evidence>
<dbReference type="InterPro" id="IPR000719">
    <property type="entry name" value="Prot_kinase_dom"/>
</dbReference>
<dbReference type="PROSITE" id="PS00107">
    <property type="entry name" value="PROTEIN_KINASE_ATP"/>
    <property type="match status" value="1"/>
</dbReference>
<dbReference type="AlphaFoldDB" id="A0A1E7JRU7"/>
<dbReference type="STRING" id="933944.AN215_03650"/>
<dbReference type="InterPro" id="IPR015943">
    <property type="entry name" value="WD40/YVTN_repeat-like_dom_sf"/>
</dbReference>
<evidence type="ECO:0000256" key="4">
    <source>
        <dbReference type="ARBA" id="ARBA00022840"/>
    </source>
</evidence>
<dbReference type="PANTHER" id="PTHR43289:SF34">
    <property type="entry name" value="SERINE_THREONINE-PROTEIN KINASE YBDM-RELATED"/>
    <property type="match status" value="1"/>
</dbReference>
<evidence type="ECO:0000256" key="3">
    <source>
        <dbReference type="ARBA" id="ARBA00022777"/>
    </source>
</evidence>
<dbReference type="GO" id="GO:0004674">
    <property type="term" value="F:protein serine/threonine kinase activity"/>
    <property type="evidence" value="ECO:0007669"/>
    <property type="project" value="TreeGrafter"/>
</dbReference>
<accession>A0A1E7JRU7</accession>
<dbReference type="SMART" id="SM00564">
    <property type="entry name" value="PQQ"/>
    <property type="match status" value="6"/>
</dbReference>
<evidence type="ECO:0000256" key="1">
    <source>
        <dbReference type="ARBA" id="ARBA00022679"/>
    </source>
</evidence>
<gene>
    <name evidence="8" type="ORF">AN215_03650</name>
</gene>
<protein>
    <recommendedName>
        <fullName evidence="7">Protein kinase domain-containing protein</fullName>
    </recommendedName>
</protein>
<dbReference type="Pfam" id="PF00069">
    <property type="entry name" value="Pkinase"/>
    <property type="match status" value="1"/>
</dbReference>
<reference evidence="8 9" key="1">
    <citation type="journal article" date="2016" name="Front. Microbiol.">
        <title>Comparative Genomics Analysis of Streptomyces Species Reveals Their Adaptation to the Marine Environment and Their Diversity at the Genomic Level.</title>
        <authorList>
            <person name="Tian X."/>
            <person name="Zhang Z."/>
            <person name="Yang T."/>
            <person name="Chen M."/>
            <person name="Li J."/>
            <person name="Chen F."/>
            <person name="Yang J."/>
            <person name="Li W."/>
            <person name="Zhang B."/>
            <person name="Zhang Z."/>
            <person name="Wu J."/>
            <person name="Zhang C."/>
            <person name="Long L."/>
            <person name="Xiao J."/>
        </authorList>
    </citation>
    <scope>NUCLEOTIDE SEQUENCE [LARGE SCALE GENOMIC DNA]</scope>
    <source>
        <strain evidence="8 9">SCSIO 10390</strain>
    </source>
</reference>
<dbReference type="InterPro" id="IPR017441">
    <property type="entry name" value="Protein_kinase_ATP_BS"/>
</dbReference>
<evidence type="ECO:0000313" key="9">
    <source>
        <dbReference type="Proteomes" id="UP000176087"/>
    </source>
</evidence>
<feature type="compositionally biased region" description="Low complexity" evidence="6">
    <location>
        <begin position="316"/>
        <end position="327"/>
    </location>
</feature>
<dbReference type="Gene3D" id="2.130.10.10">
    <property type="entry name" value="YVTN repeat-like/Quinoprotein amine dehydrogenase"/>
    <property type="match status" value="1"/>
</dbReference>
<dbReference type="RefSeq" id="WP_070010244.1">
    <property type="nucleotide sequence ID" value="NZ_LJGS01000038.1"/>
</dbReference>
<name>A0A1E7JRU7_9ACTN</name>
<dbReference type="CDD" id="cd14014">
    <property type="entry name" value="STKc_PknB_like"/>
    <property type="match status" value="1"/>
</dbReference>
<dbReference type="Gene3D" id="3.30.200.20">
    <property type="entry name" value="Phosphorylase Kinase, domain 1"/>
    <property type="match status" value="1"/>
</dbReference>
<dbReference type="InterPro" id="IPR011047">
    <property type="entry name" value="Quinoprotein_ADH-like_sf"/>
</dbReference>
<dbReference type="InterPro" id="IPR011009">
    <property type="entry name" value="Kinase-like_dom_sf"/>
</dbReference>
<feature type="domain" description="Protein kinase" evidence="7">
    <location>
        <begin position="27"/>
        <end position="275"/>
    </location>
</feature>
<evidence type="ECO:0000256" key="6">
    <source>
        <dbReference type="SAM" id="MobiDB-lite"/>
    </source>
</evidence>
<dbReference type="InterPro" id="IPR002372">
    <property type="entry name" value="PQQ_rpt_dom"/>
</dbReference>
<dbReference type="PANTHER" id="PTHR43289">
    <property type="entry name" value="MITOGEN-ACTIVATED PROTEIN KINASE KINASE KINASE 20-RELATED"/>
    <property type="match status" value="1"/>
</dbReference>
<feature type="region of interest" description="Disordered" evidence="6">
    <location>
        <begin position="264"/>
        <end position="287"/>
    </location>
</feature>
<dbReference type="PATRIC" id="fig|933944.5.peg.1943"/>
<dbReference type="Gene3D" id="1.10.510.10">
    <property type="entry name" value="Transferase(Phosphotransferase) domain 1"/>
    <property type="match status" value="1"/>
</dbReference>
<feature type="region of interest" description="Disordered" evidence="6">
    <location>
        <begin position="306"/>
        <end position="338"/>
    </location>
</feature>
<dbReference type="SMART" id="SM00220">
    <property type="entry name" value="S_TKc"/>
    <property type="match status" value="1"/>
</dbReference>
<organism evidence="8 9">
    <name type="scientific">Streptomyces abyssalis</name>
    <dbReference type="NCBI Taxonomy" id="933944"/>
    <lineage>
        <taxon>Bacteria</taxon>
        <taxon>Bacillati</taxon>
        <taxon>Actinomycetota</taxon>
        <taxon>Actinomycetes</taxon>
        <taxon>Kitasatosporales</taxon>
        <taxon>Streptomycetaceae</taxon>
        <taxon>Streptomyces</taxon>
    </lineage>
</organism>
<proteinExistence type="predicted"/>
<dbReference type="GO" id="GO:0005524">
    <property type="term" value="F:ATP binding"/>
    <property type="evidence" value="ECO:0007669"/>
    <property type="project" value="UniProtKB-UniRule"/>
</dbReference>
<keyword evidence="1" id="KW-0808">Transferase</keyword>
<dbReference type="SUPFAM" id="SSF50998">
    <property type="entry name" value="Quinoprotein alcohol dehydrogenase-like"/>
    <property type="match status" value="1"/>
</dbReference>
<feature type="binding site" evidence="5">
    <location>
        <position position="55"/>
    </location>
    <ligand>
        <name>ATP</name>
        <dbReference type="ChEBI" id="CHEBI:30616"/>
    </ligand>
</feature>
<keyword evidence="3" id="KW-0418">Kinase</keyword>
<comment type="caution">
    <text evidence="8">The sequence shown here is derived from an EMBL/GenBank/DDBJ whole genome shotgun (WGS) entry which is preliminary data.</text>
</comment>
<keyword evidence="2 5" id="KW-0547">Nucleotide-binding</keyword>
<evidence type="ECO:0000259" key="7">
    <source>
        <dbReference type="PROSITE" id="PS50011"/>
    </source>
</evidence>
<dbReference type="Pfam" id="PF13360">
    <property type="entry name" value="PQQ_2"/>
    <property type="match status" value="2"/>
</dbReference>
<evidence type="ECO:0000256" key="5">
    <source>
        <dbReference type="PROSITE-ProRule" id="PRU10141"/>
    </source>
</evidence>
<dbReference type="SUPFAM" id="SSF56112">
    <property type="entry name" value="Protein kinase-like (PK-like)"/>
    <property type="match status" value="1"/>
</dbReference>
<dbReference type="PROSITE" id="PS50011">
    <property type="entry name" value="PROTEIN_KINASE_DOM"/>
    <property type="match status" value="1"/>
</dbReference>
<dbReference type="Proteomes" id="UP000176087">
    <property type="component" value="Unassembled WGS sequence"/>
</dbReference>